<dbReference type="PROSITE" id="PS01302">
    <property type="entry name" value="UPF0758"/>
    <property type="match status" value="1"/>
</dbReference>
<dbReference type="GO" id="GO:0006508">
    <property type="term" value="P:proteolysis"/>
    <property type="evidence" value="ECO:0007669"/>
    <property type="project" value="UniProtKB-KW"/>
</dbReference>
<dbReference type="InterPro" id="IPR010994">
    <property type="entry name" value="RuvA_2-like"/>
</dbReference>
<dbReference type="PANTHER" id="PTHR30471">
    <property type="entry name" value="DNA REPAIR PROTEIN RADC"/>
    <property type="match status" value="1"/>
</dbReference>
<accession>A0A5Q0BJK0</accession>
<dbReference type="InterPro" id="IPR020891">
    <property type="entry name" value="UPF0758_CS"/>
</dbReference>
<dbReference type="FunCoup" id="A0A5Q0BJK0">
    <property type="interactions" value="193"/>
</dbReference>
<dbReference type="NCBIfam" id="TIGR00608">
    <property type="entry name" value="radc"/>
    <property type="match status" value="1"/>
</dbReference>
<dbReference type="InterPro" id="IPR046778">
    <property type="entry name" value="UPF0758_N"/>
</dbReference>
<dbReference type="PANTHER" id="PTHR30471:SF3">
    <property type="entry name" value="UPF0758 PROTEIN YEES-RELATED"/>
    <property type="match status" value="1"/>
</dbReference>
<dbReference type="InterPro" id="IPR037518">
    <property type="entry name" value="MPN"/>
</dbReference>
<dbReference type="NCBIfam" id="NF000642">
    <property type="entry name" value="PRK00024.1"/>
    <property type="match status" value="1"/>
</dbReference>
<dbReference type="InterPro" id="IPR025657">
    <property type="entry name" value="RadC_JAB"/>
</dbReference>
<keyword evidence="2" id="KW-0479">Metal-binding</keyword>
<dbReference type="GO" id="GO:0046872">
    <property type="term" value="F:metal ion binding"/>
    <property type="evidence" value="ECO:0007669"/>
    <property type="project" value="UniProtKB-KW"/>
</dbReference>
<dbReference type="InParanoid" id="A0A5Q0BJK0"/>
<evidence type="ECO:0000256" key="1">
    <source>
        <dbReference type="ARBA" id="ARBA00022670"/>
    </source>
</evidence>
<name>A0A5Q0BJK0_9GAMM</name>
<sequence>MAKKTDADGAEVNEARLSGKRISEWPEDERPREKLLRRGPEALTDAELLAIFLRIGTRGKTAVDLARDLLQEYGSLRALLHAPRERFTQSKGMGDAKYTQLMAVLEMGRRHLKEELGRNNALTSPDLTRNYLTALMAGYSHEVFACLLLDNQHQVIRFEPLFRGTIDAASVYPREVVKLALDYGAAAIIFAHNHPSGLTQPSEADKQITQRLKQALALMDIRVLDHFIIGDGDRPYSFAENGLL</sequence>
<evidence type="ECO:0000259" key="8">
    <source>
        <dbReference type="PROSITE" id="PS50249"/>
    </source>
</evidence>
<evidence type="ECO:0000256" key="3">
    <source>
        <dbReference type="ARBA" id="ARBA00022801"/>
    </source>
</evidence>
<dbReference type="GO" id="GO:0008237">
    <property type="term" value="F:metallopeptidase activity"/>
    <property type="evidence" value="ECO:0007669"/>
    <property type="project" value="UniProtKB-KW"/>
</dbReference>
<protein>
    <submittedName>
        <fullName evidence="9">JAB domain-containing protein</fullName>
    </submittedName>
</protein>
<dbReference type="Proteomes" id="UP000325755">
    <property type="component" value="Chromosome"/>
</dbReference>
<feature type="region of interest" description="Disordered" evidence="7">
    <location>
        <begin position="1"/>
        <end position="32"/>
    </location>
</feature>
<dbReference type="RefSeq" id="WP_153248343.1">
    <property type="nucleotide sequence ID" value="NZ_CP044205.1"/>
</dbReference>
<evidence type="ECO:0000256" key="4">
    <source>
        <dbReference type="ARBA" id="ARBA00022833"/>
    </source>
</evidence>
<organism evidence="9 10">
    <name type="scientific">Candidatus Methylospira mobilis</name>
    <dbReference type="NCBI Taxonomy" id="1808979"/>
    <lineage>
        <taxon>Bacteria</taxon>
        <taxon>Pseudomonadati</taxon>
        <taxon>Pseudomonadota</taxon>
        <taxon>Gammaproteobacteria</taxon>
        <taxon>Methylococcales</taxon>
        <taxon>Methylococcaceae</taxon>
        <taxon>Candidatus Methylospira</taxon>
    </lineage>
</organism>
<proteinExistence type="inferred from homology"/>
<dbReference type="AlphaFoldDB" id="A0A5Q0BJK0"/>
<dbReference type="OrthoDB" id="9804482at2"/>
<dbReference type="Pfam" id="PF04002">
    <property type="entry name" value="RadC"/>
    <property type="match status" value="1"/>
</dbReference>
<dbReference type="Gene3D" id="3.40.140.10">
    <property type="entry name" value="Cytidine Deaminase, domain 2"/>
    <property type="match status" value="1"/>
</dbReference>
<feature type="compositionally biased region" description="Basic and acidic residues" evidence="7">
    <location>
        <begin position="21"/>
        <end position="32"/>
    </location>
</feature>
<dbReference type="CDD" id="cd08071">
    <property type="entry name" value="MPN_DUF2466"/>
    <property type="match status" value="1"/>
</dbReference>
<dbReference type="SUPFAM" id="SSF102712">
    <property type="entry name" value="JAB1/MPN domain"/>
    <property type="match status" value="1"/>
</dbReference>
<dbReference type="PROSITE" id="PS50249">
    <property type="entry name" value="MPN"/>
    <property type="match status" value="1"/>
</dbReference>
<keyword evidence="5" id="KW-0482">Metalloprotease</keyword>
<evidence type="ECO:0000256" key="6">
    <source>
        <dbReference type="RuleBase" id="RU003797"/>
    </source>
</evidence>
<keyword evidence="4" id="KW-0862">Zinc</keyword>
<evidence type="ECO:0000313" key="10">
    <source>
        <dbReference type="Proteomes" id="UP000325755"/>
    </source>
</evidence>
<evidence type="ECO:0000256" key="7">
    <source>
        <dbReference type="SAM" id="MobiDB-lite"/>
    </source>
</evidence>
<dbReference type="SUPFAM" id="SSF47781">
    <property type="entry name" value="RuvA domain 2-like"/>
    <property type="match status" value="1"/>
</dbReference>
<comment type="similarity">
    <text evidence="6">Belongs to the UPF0758 family.</text>
</comment>
<keyword evidence="3" id="KW-0378">Hydrolase</keyword>
<evidence type="ECO:0000313" key="9">
    <source>
        <dbReference type="EMBL" id="QFY42364.1"/>
    </source>
</evidence>
<gene>
    <name evidence="9" type="ORF">F6R98_06760</name>
</gene>
<keyword evidence="10" id="KW-1185">Reference proteome</keyword>
<dbReference type="InterPro" id="IPR001405">
    <property type="entry name" value="UPF0758"/>
</dbReference>
<evidence type="ECO:0000256" key="5">
    <source>
        <dbReference type="ARBA" id="ARBA00023049"/>
    </source>
</evidence>
<evidence type="ECO:0000256" key="2">
    <source>
        <dbReference type="ARBA" id="ARBA00022723"/>
    </source>
</evidence>
<dbReference type="KEGG" id="mmob:F6R98_06760"/>
<reference evidence="9 10" key="1">
    <citation type="submission" date="2019-09" db="EMBL/GenBank/DDBJ databases">
        <title>Ecophysiology of the spiral-shaped methanotroph Methylospira mobilis as revealed by the complete genome sequence.</title>
        <authorList>
            <person name="Oshkin I.Y."/>
            <person name="Dedysh S.N."/>
            <person name="Miroshnikov K."/>
            <person name="Danilova O.V."/>
            <person name="Hakobyan A."/>
            <person name="Liesack W."/>
        </authorList>
    </citation>
    <scope>NUCLEOTIDE SEQUENCE [LARGE SCALE GENOMIC DNA]</scope>
    <source>
        <strain evidence="9 10">Shm1</strain>
    </source>
</reference>
<keyword evidence="1" id="KW-0645">Protease</keyword>
<dbReference type="EMBL" id="CP044205">
    <property type="protein sequence ID" value="QFY42364.1"/>
    <property type="molecule type" value="Genomic_DNA"/>
</dbReference>
<feature type="domain" description="MPN" evidence="8">
    <location>
        <begin position="121"/>
        <end position="244"/>
    </location>
</feature>
<dbReference type="Pfam" id="PF20582">
    <property type="entry name" value="UPF0758_N"/>
    <property type="match status" value="1"/>
</dbReference>